<comment type="caution">
    <text evidence="1">The sequence shown here is derived from an EMBL/GenBank/DDBJ whole genome shotgun (WGS) entry which is preliminary data.</text>
</comment>
<name>A0A4E0Q7D9_9EURY</name>
<organism evidence="1 2">
    <name type="scientific">Methanolobus halotolerans</name>
    <dbReference type="NCBI Taxonomy" id="2052935"/>
    <lineage>
        <taxon>Archaea</taxon>
        <taxon>Methanobacteriati</taxon>
        <taxon>Methanobacteriota</taxon>
        <taxon>Stenosarchaea group</taxon>
        <taxon>Methanomicrobia</taxon>
        <taxon>Methanosarcinales</taxon>
        <taxon>Methanosarcinaceae</taxon>
        <taxon>Methanolobus</taxon>
    </lineage>
</organism>
<dbReference type="Proteomes" id="UP000297295">
    <property type="component" value="Unassembled WGS sequence"/>
</dbReference>
<keyword evidence="2" id="KW-1185">Reference proteome</keyword>
<evidence type="ECO:0000313" key="2">
    <source>
        <dbReference type="Proteomes" id="UP000297295"/>
    </source>
</evidence>
<dbReference type="RefSeq" id="WP_135390611.1">
    <property type="nucleotide sequence ID" value="NZ_PGGK01000021.1"/>
</dbReference>
<proteinExistence type="predicted"/>
<gene>
    <name evidence="1" type="ORF">CUN85_12400</name>
</gene>
<dbReference type="AlphaFoldDB" id="A0A4E0Q7D9"/>
<reference evidence="1 2" key="1">
    <citation type="submission" date="2017-11" db="EMBL/GenBank/DDBJ databases">
        <title>Isolation and Characterization of Methanogenic Archaea from Saline Meromictic Lake at Siberia.</title>
        <authorList>
            <person name="Shen Y."/>
            <person name="Huang H.-H."/>
            <person name="Lai M.-C."/>
            <person name="Chen S.-C."/>
        </authorList>
    </citation>
    <scope>NUCLEOTIDE SEQUENCE [LARGE SCALE GENOMIC DNA]</scope>
    <source>
        <strain evidence="1 2">SY-01</strain>
    </source>
</reference>
<accession>A0A4E0Q7D9</accession>
<protein>
    <submittedName>
        <fullName evidence="1">Uncharacterized protein</fullName>
    </submittedName>
</protein>
<dbReference type="EMBL" id="PGGK01000021">
    <property type="protein sequence ID" value="TGC06934.1"/>
    <property type="molecule type" value="Genomic_DNA"/>
</dbReference>
<evidence type="ECO:0000313" key="1">
    <source>
        <dbReference type="EMBL" id="TGC06934.1"/>
    </source>
</evidence>
<sequence length="102" mass="11398">MTSGSTKIESYSLCTYMIPSFEVQGYDSWEIFFVSCQPCVVMSGVMHSSKREWESAASRRMVVSMKKENFSEGFTMPATVGLTGTCEILISVPYGIHDCKQN</sequence>